<accession>A0A4R4YFV0</accession>
<proteinExistence type="predicted"/>
<keyword evidence="2" id="KW-1185">Reference proteome</keyword>
<reference evidence="1 2" key="1">
    <citation type="submission" date="2019-03" db="EMBL/GenBank/DDBJ databases">
        <title>Draft genome sequences of novel Actinobacteria.</title>
        <authorList>
            <person name="Sahin N."/>
            <person name="Ay H."/>
            <person name="Saygin H."/>
        </authorList>
    </citation>
    <scope>NUCLEOTIDE SEQUENCE [LARGE SCALE GENOMIC DNA]</scope>
    <source>
        <strain evidence="1 2">JCM 13523</strain>
    </source>
</reference>
<gene>
    <name evidence="1" type="ORF">E1263_41515</name>
</gene>
<evidence type="ECO:0000313" key="2">
    <source>
        <dbReference type="Proteomes" id="UP000295124"/>
    </source>
</evidence>
<comment type="caution">
    <text evidence="1">The sequence shown here is derived from an EMBL/GenBank/DDBJ whole genome shotgun (WGS) entry which is preliminary data.</text>
</comment>
<protein>
    <submittedName>
        <fullName evidence="1">DUF1707 and DUF2154 domain-containing protein</fullName>
    </submittedName>
</protein>
<dbReference type="AlphaFoldDB" id="A0A4R4YFV0"/>
<evidence type="ECO:0000313" key="1">
    <source>
        <dbReference type="EMBL" id="TDD43681.1"/>
    </source>
</evidence>
<name>A0A4R4YFV0_9ACTN</name>
<dbReference type="EMBL" id="SMKX01000255">
    <property type="protein sequence ID" value="TDD43681.1"/>
    <property type="molecule type" value="Genomic_DNA"/>
</dbReference>
<sequence length="35" mass="3884">APNTRPKTFHIRGTAILGDIKIKRGPRLTKRLGLS</sequence>
<dbReference type="Proteomes" id="UP000295124">
    <property type="component" value="Unassembled WGS sequence"/>
</dbReference>
<organism evidence="1 2">
    <name type="scientific">Kribbella antibiotica</name>
    <dbReference type="NCBI Taxonomy" id="190195"/>
    <lineage>
        <taxon>Bacteria</taxon>
        <taxon>Bacillati</taxon>
        <taxon>Actinomycetota</taxon>
        <taxon>Actinomycetes</taxon>
        <taxon>Propionibacteriales</taxon>
        <taxon>Kribbellaceae</taxon>
        <taxon>Kribbella</taxon>
    </lineage>
</organism>
<feature type="non-terminal residue" evidence="1">
    <location>
        <position position="1"/>
    </location>
</feature>